<proteinExistence type="predicted"/>
<evidence type="ECO:0000256" key="1">
    <source>
        <dbReference type="SAM" id="SignalP"/>
    </source>
</evidence>
<sequence>MWSHKLLFCLLQVFLPSSTASTIAVNGSAIDTCSLAAPSPLEPLPFDCPFPRDIKPGTPPSHHVTLSESPLKERQQEFVFSGRGGTSVGMWSHKLLFCLLQVFLPSSTASTIAVNGSAIDTCSLAAPSPLEPLRFDCPFPRDIKPGTPPSHHVTLSESPLKERQQEFVFSGRGGTSVGMWSHKVLFCLLQVFLPSSTASTIAVNGSAIDTCSLAAPSPLEPLPFDCPFPRDIKPGTPPSHHVTLSESPLKERQQEFVFSGRGGTSVGMWSHKVLFCLLQVFLPSSTASTIAVNGSAIDTCSLAAPSPLEPLPFDCPFPRDIKPGTPPSHHVTLSESPLKERQQEFVFSGRGGTSVGMWSHKVLFCLLQVFLPSSTASTIAVNGSAIDTCSLAAPSPLEPLPFDCPFPRDIKPGTPPSHHVTLSESPLKERQQEFVFSGRGGTSVGMWSHKVLFCLLQVFLPSSTASTIAVNGSAIDTCSLAAPSPLEPLPFDCPFPRDIKPGTPPSHHVTLSESPLKERQQEFVFSGRGGTSFYRINDCSKWISNRHVFSGCTVTFGASSF</sequence>
<dbReference type="AlphaFoldDB" id="A0AAQ4FD07"/>
<reference evidence="2 3" key="1">
    <citation type="journal article" date="2023" name="Arcadia Sci">
        <title>De novo assembly of a long-read Amblyomma americanum tick genome.</title>
        <authorList>
            <person name="Chou S."/>
            <person name="Poskanzer K.E."/>
            <person name="Rollins M."/>
            <person name="Thuy-Boun P.S."/>
        </authorList>
    </citation>
    <scope>NUCLEOTIDE SEQUENCE [LARGE SCALE GENOMIC DNA]</scope>
    <source>
        <strain evidence="2">F_SG_1</strain>
        <tissue evidence="2">Salivary glands</tissue>
    </source>
</reference>
<feature type="chain" id="PRO_5042948174" description="Secreted protein" evidence="1">
    <location>
        <begin position="21"/>
        <end position="561"/>
    </location>
</feature>
<gene>
    <name evidence="2" type="ORF">V5799_008768</name>
</gene>
<feature type="signal peptide" evidence="1">
    <location>
        <begin position="1"/>
        <end position="20"/>
    </location>
</feature>
<dbReference type="EMBL" id="JARKHS020004174">
    <property type="protein sequence ID" value="KAK8784866.1"/>
    <property type="molecule type" value="Genomic_DNA"/>
</dbReference>
<dbReference type="Proteomes" id="UP001321473">
    <property type="component" value="Unassembled WGS sequence"/>
</dbReference>
<keyword evidence="1" id="KW-0732">Signal</keyword>
<evidence type="ECO:0000313" key="3">
    <source>
        <dbReference type="Proteomes" id="UP001321473"/>
    </source>
</evidence>
<accession>A0AAQ4FD07</accession>
<evidence type="ECO:0000313" key="2">
    <source>
        <dbReference type="EMBL" id="KAK8784866.1"/>
    </source>
</evidence>
<protein>
    <recommendedName>
        <fullName evidence="4">Secreted protein</fullName>
    </recommendedName>
</protein>
<name>A0AAQ4FD07_AMBAM</name>
<comment type="caution">
    <text evidence="2">The sequence shown here is derived from an EMBL/GenBank/DDBJ whole genome shotgun (WGS) entry which is preliminary data.</text>
</comment>
<keyword evidence="3" id="KW-1185">Reference proteome</keyword>
<evidence type="ECO:0008006" key="4">
    <source>
        <dbReference type="Google" id="ProtNLM"/>
    </source>
</evidence>
<organism evidence="2 3">
    <name type="scientific">Amblyomma americanum</name>
    <name type="common">Lone star tick</name>
    <dbReference type="NCBI Taxonomy" id="6943"/>
    <lineage>
        <taxon>Eukaryota</taxon>
        <taxon>Metazoa</taxon>
        <taxon>Ecdysozoa</taxon>
        <taxon>Arthropoda</taxon>
        <taxon>Chelicerata</taxon>
        <taxon>Arachnida</taxon>
        <taxon>Acari</taxon>
        <taxon>Parasitiformes</taxon>
        <taxon>Ixodida</taxon>
        <taxon>Ixodoidea</taxon>
        <taxon>Ixodidae</taxon>
        <taxon>Amblyomminae</taxon>
        <taxon>Amblyomma</taxon>
    </lineage>
</organism>